<name>A0A6B0SRD5_9EURY</name>
<dbReference type="OrthoDB" id="350795at2157"/>
<organism evidence="1 2">
    <name type="scientific">Halobacterium bonnevillei</name>
    <dbReference type="NCBI Taxonomy" id="2692200"/>
    <lineage>
        <taxon>Archaea</taxon>
        <taxon>Methanobacteriati</taxon>
        <taxon>Methanobacteriota</taxon>
        <taxon>Stenosarchaea group</taxon>
        <taxon>Halobacteria</taxon>
        <taxon>Halobacteriales</taxon>
        <taxon>Halobacteriaceae</taxon>
        <taxon>Halobacterium</taxon>
    </lineage>
</organism>
<comment type="caution">
    <text evidence="1">The sequence shown here is derived from an EMBL/GenBank/DDBJ whole genome shotgun (WGS) entry which is preliminary data.</text>
</comment>
<gene>
    <name evidence="1" type="ORF">GRX66_16620</name>
</gene>
<evidence type="ECO:0000313" key="2">
    <source>
        <dbReference type="Proteomes" id="UP000471521"/>
    </source>
</evidence>
<dbReference type="Proteomes" id="UP000471521">
    <property type="component" value="Unassembled WGS sequence"/>
</dbReference>
<accession>A0A6B0SRD5</accession>
<dbReference type="RefSeq" id="WP_159527517.1">
    <property type="nucleotide sequence ID" value="NZ_WUUU01000207.1"/>
</dbReference>
<dbReference type="EMBL" id="WUUU01000207">
    <property type="protein sequence ID" value="MXR22133.1"/>
    <property type="molecule type" value="Genomic_DNA"/>
</dbReference>
<reference evidence="1 2" key="1">
    <citation type="submission" date="2019-12" db="EMBL/GenBank/DDBJ databases">
        <title>Isolation and characterization of three novel carbon monoxide-oxidizing members of Halobacteria from salione crusts and soils.</title>
        <authorList>
            <person name="Myers M.R."/>
            <person name="King G.M."/>
        </authorList>
    </citation>
    <scope>NUCLEOTIDE SEQUENCE [LARGE SCALE GENOMIC DNA]</scope>
    <source>
        <strain evidence="1 2">PCN9</strain>
    </source>
</reference>
<protein>
    <submittedName>
        <fullName evidence="1">Uncharacterized protein</fullName>
    </submittedName>
</protein>
<dbReference type="AlphaFoldDB" id="A0A6B0SRD5"/>
<evidence type="ECO:0000313" key="1">
    <source>
        <dbReference type="EMBL" id="MXR22133.1"/>
    </source>
</evidence>
<keyword evidence="2" id="KW-1185">Reference proteome</keyword>
<sequence length="63" mass="6950">MSRNGSYMGGLLRQLHADPCSQKAERMACLPVVRDDHDGPGQRIEVVAMEWCPECGAADYEVV</sequence>
<proteinExistence type="predicted"/>